<dbReference type="Gene3D" id="3.40.50.720">
    <property type="entry name" value="NAD(P)-binding Rossmann-like Domain"/>
    <property type="match status" value="1"/>
</dbReference>
<evidence type="ECO:0000313" key="4">
    <source>
        <dbReference type="EMBL" id="TNC25768.1"/>
    </source>
</evidence>
<sequence length="287" mass="30019">MHWRRRGQLPLRGSATEHLYVVSLTTVTATWQGPDVSSSTPTAVVTGAGRGIGRAVAIRLSSEGYRVALTSRSEGELRETARSCPRETFVFPADITSTGAVDSLFAAVEETWGSAEVLVANAGAGTSAPLAETTDEQWARMLELNLTAPFRCIRRAVPAMIERGYGRIVVVASVAATRGEPYISAYTASKHGVLGVVRSAAAELASKGIAVNAVCPGYVDTPMTDHTVAAIADKTGRTLAQARAALEAKQPGGRLVTVGEVAEAVWSCITDPARNGQDITIDGGGQP</sequence>
<dbReference type="EMBL" id="VDFW01000010">
    <property type="protein sequence ID" value="TNC25768.1"/>
    <property type="molecule type" value="Genomic_DNA"/>
</dbReference>
<dbReference type="PANTHER" id="PTHR42879:SF2">
    <property type="entry name" value="3-OXOACYL-[ACYL-CARRIER-PROTEIN] REDUCTASE FABG"/>
    <property type="match status" value="1"/>
</dbReference>
<dbReference type="PANTHER" id="PTHR42879">
    <property type="entry name" value="3-OXOACYL-(ACYL-CARRIER-PROTEIN) REDUCTASE"/>
    <property type="match status" value="1"/>
</dbReference>
<proteinExistence type="inferred from homology"/>
<dbReference type="PROSITE" id="PS00061">
    <property type="entry name" value="ADH_SHORT"/>
    <property type="match status" value="1"/>
</dbReference>
<accession>A0A5C4M0E7</accession>
<dbReference type="InterPro" id="IPR036291">
    <property type="entry name" value="NAD(P)-bd_dom_sf"/>
</dbReference>
<dbReference type="OrthoDB" id="9804774at2"/>
<dbReference type="Pfam" id="PF00106">
    <property type="entry name" value="adh_short"/>
    <property type="match status" value="1"/>
</dbReference>
<dbReference type="FunFam" id="3.40.50.720:FF:000084">
    <property type="entry name" value="Short-chain dehydrogenase reductase"/>
    <property type="match status" value="1"/>
</dbReference>
<dbReference type="GO" id="GO:0032787">
    <property type="term" value="P:monocarboxylic acid metabolic process"/>
    <property type="evidence" value="ECO:0007669"/>
    <property type="project" value="UniProtKB-ARBA"/>
</dbReference>
<comment type="caution">
    <text evidence="4">The sequence shown here is derived from an EMBL/GenBank/DDBJ whole genome shotgun (WGS) entry which is preliminary data.</text>
</comment>
<evidence type="ECO:0000313" key="5">
    <source>
        <dbReference type="Proteomes" id="UP000305546"/>
    </source>
</evidence>
<keyword evidence="2" id="KW-0560">Oxidoreductase</keyword>
<dbReference type="GO" id="GO:0016491">
    <property type="term" value="F:oxidoreductase activity"/>
    <property type="evidence" value="ECO:0007669"/>
    <property type="project" value="UniProtKB-KW"/>
</dbReference>
<dbReference type="PRINTS" id="PR00080">
    <property type="entry name" value="SDRFAMILY"/>
</dbReference>
<dbReference type="Proteomes" id="UP000305546">
    <property type="component" value="Unassembled WGS sequence"/>
</dbReference>
<protein>
    <submittedName>
        <fullName evidence="4">SDR family oxidoreductase</fullName>
    </submittedName>
</protein>
<dbReference type="SUPFAM" id="SSF51735">
    <property type="entry name" value="NAD(P)-binding Rossmann-fold domains"/>
    <property type="match status" value="1"/>
</dbReference>
<dbReference type="InterPro" id="IPR002347">
    <property type="entry name" value="SDR_fam"/>
</dbReference>
<reference evidence="4 5" key="1">
    <citation type="submission" date="2019-06" db="EMBL/GenBank/DDBJ databases">
        <title>Amycolatopsis alkalitolerans sp. nov., isolated from Gastrodia elata Blume.</title>
        <authorList>
            <person name="Narsing Rao M.P."/>
            <person name="Li W.J."/>
        </authorList>
    </citation>
    <scope>NUCLEOTIDE SEQUENCE [LARGE SCALE GENOMIC DNA]</scope>
    <source>
        <strain evidence="4 5">SYSUP0005</strain>
    </source>
</reference>
<dbReference type="InterPro" id="IPR050259">
    <property type="entry name" value="SDR"/>
</dbReference>
<gene>
    <name evidence="4" type="ORF">FG385_14075</name>
</gene>
<dbReference type="InterPro" id="IPR020904">
    <property type="entry name" value="Sc_DH/Rdtase_CS"/>
</dbReference>
<evidence type="ECO:0000256" key="3">
    <source>
        <dbReference type="RuleBase" id="RU000363"/>
    </source>
</evidence>
<dbReference type="AlphaFoldDB" id="A0A5C4M0E7"/>
<name>A0A5C4M0E7_9PSEU</name>
<dbReference type="PRINTS" id="PR00081">
    <property type="entry name" value="GDHRDH"/>
</dbReference>
<dbReference type="CDD" id="cd05233">
    <property type="entry name" value="SDR_c"/>
    <property type="match status" value="1"/>
</dbReference>
<evidence type="ECO:0000256" key="1">
    <source>
        <dbReference type="ARBA" id="ARBA00006484"/>
    </source>
</evidence>
<evidence type="ECO:0000256" key="2">
    <source>
        <dbReference type="ARBA" id="ARBA00023002"/>
    </source>
</evidence>
<organism evidence="4 5">
    <name type="scientific">Amycolatopsis alkalitolerans</name>
    <dbReference type="NCBI Taxonomy" id="2547244"/>
    <lineage>
        <taxon>Bacteria</taxon>
        <taxon>Bacillati</taxon>
        <taxon>Actinomycetota</taxon>
        <taxon>Actinomycetes</taxon>
        <taxon>Pseudonocardiales</taxon>
        <taxon>Pseudonocardiaceae</taxon>
        <taxon>Amycolatopsis</taxon>
    </lineage>
</organism>
<comment type="similarity">
    <text evidence="1 3">Belongs to the short-chain dehydrogenases/reductases (SDR) family.</text>
</comment>
<keyword evidence="5" id="KW-1185">Reference proteome</keyword>